<evidence type="ECO:0000313" key="1">
    <source>
        <dbReference type="EMBL" id="PSR74198.1"/>
    </source>
</evidence>
<proteinExistence type="predicted"/>
<protein>
    <recommendedName>
        <fullName evidence="3">Six-hairpin glycosidase-like protein</fullName>
    </recommendedName>
</protein>
<dbReference type="Gene3D" id="1.50.10.10">
    <property type="match status" value="1"/>
</dbReference>
<gene>
    <name evidence="1" type="ORF">BD289DRAFT_350569</name>
</gene>
<evidence type="ECO:0008006" key="3">
    <source>
        <dbReference type="Google" id="ProtNLM"/>
    </source>
</evidence>
<dbReference type="InterPro" id="IPR012341">
    <property type="entry name" value="6hp_glycosidase-like_sf"/>
</dbReference>
<reference evidence="1 2" key="1">
    <citation type="journal article" date="2018" name="Mycol. Prog.">
        <title>Coniella lustricola, a new species from submerged detritus.</title>
        <authorList>
            <person name="Raudabaugh D.B."/>
            <person name="Iturriaga T."/>
            <person name="Carver A."/>
            <person name="Mondo S."/>
            <person name="Pangilinan J."/>
            <person name="Lipzen A."/>
            <person name="He G."/>
            <person name="Amirebrahimi M."/>
            <person name="Grigoriev I.V."/>
            <person name="Miller A.N."/>
        </authorList>
    </citation>
    <scope>NUCLEOTIDE SEQUENCE [LARGE SCALE GENOMIC DNA]</scope>
    <source>
        <strain evidence="1 2">B22-T-1</strain>
    </source>
</reference>
<dbReference type="InterPro" id="IPR008313">
    <property type="entry name" value="GH125"/>
</dbReference>
<evidence type="ECO:0000313" key="2">
    <source>
        <dbReference type="Proteomes" id="UP000241462"/>
    </source>
</evidence>
<dbReference type="PIRSF" id="PIRSF028846">
    <property type="entry name" value="UCP028846"/>
    <property type="match status" value="1"/>
</dbReference>
<dbReference type="GO" id="GO:0005975">
    <property type="term" value="P:carbohydrate metabolic process"/>
    <property type="evidence" value="ECO:0007669"/>
    <property type="project" value="InterPro"/>
</dbReference>
<dbReference type="Proteomes" id="UP000241462">
    <property type="component" value="Unassembled WGS sequence"/>
</dbReference>
<feature type="non-terminal residue" evidence="1">
    <location>
        <position position="561"/>
    </location>
</feature>
<dbReference type="AlphaFoldDB" id="A0A2T2ZRV0"/>
<dbReference type="SMART" id="SM01149">
    <property type="entry name" value="DUF1237"/>
    <property type="match status" value="1"/>
</dbReference>
<organism evidence="1 2">
    <name type="scientific">Coniella lustricola</name>
    <dbReference type="NCBI Taxonomy" id="2025994"/>
    <lineage>
        <taxon>Eukaryota</taxon>
        <taxon>Fungi</taxon>
        <taxon>Dikarya</taxon>
        <taxon>Ascomycota</taxon>
        <taxon>Pezizomycotina</taxon>
        <taxon>Sordariomycetes</taxon>
        <taxon>Sordariomycetidae</taxon>
        <taxon>Diaporthales</taxon>
        <taxon>Schizoparmaceae</taxon>
        <taxon>Coniella</taxon>
    </lineage>
</organism>
<dbReference type="InParanoid" id="A0A2T2ZRV0"/>
<dbReference type="STRING" id="2025994.A0A2T2ZRV0"/>
<dbReference type="PANTHER" id="PTHR31047:SF2">
    <property type="entry name" value="DUF1237 DOMAIN-CONTAINING PROTEIN"/>
    <property type="match status" value="1"/>
</dbReference>
<sequence length="561" mass="62088">DCLGFENYMRAKPGPPSAGWRQFPNLRPPPECRSFRVPAVDEYIDKMEDTIKDPDLYRLFQNSFPNTLDTMVKWHGYAQDPAGNETDEELSYIITGDIDAMWLRDSASQLYSYLSFLAPHDPEGSSGSGLTSLNSLWRGLINSHARYIIISPYCHSFQPPPESGIPPTRNGAFSQNNPRPAYDPKKVFDCKWELDSLASFLQVSVGYWTHTHDLAFFARHNWIEAVKAAVDAAGAMRLGTYDKDGKVLPSAWTFTGWTNRGSETLTNDGLGNPSRENGMVRTAFRPSDDATIFQFLVPANMMWAKYLEEASVLMEELAEGAVHDIDHEKQTMAQELFQPMRDFAKGIREGIHRDAIVSHREYGEIFAYECDGFGGVNLMDDANVPSLLSMPLFGYATSRFALPAEITESKRDYHEIYQNTRRFALSLDNPYFAKGPALSAVGGPHLGPGRAWPMAALVAALTAFDVESGYVDSKGLAPVTTGQGVLLADHVAEQMGMVLNSTSGWGIVHESVNSWNGGVFSRAWFGWANGLLGELVVRLDKWEALPAQSGGLGGLLGKSWQ</sequence>
<dbReference type="Pfam" id="PF06824">
    <property type="entry name" value="Glyco_hydro_125"/>
    <property type="match status" value="1"/>
</dbReference>
<dbReference type="InterPro" id="IPR008928">
    <property type="entry name" value="6-hairpin_glycosidase_sf"/>
</dbReference>
<dbReference type="EMBL" id="KZ678899">
    <property type="protein sequence ID" value="PSR74198.1"/>
    <property type="molecule type" value="Genomic_DNA"/>
</dbReference>
<dbReference type="GO" id="GO:0003824">
    <property type="term" value="F:catalytic activity"/>
    <property type="evidence" value="ECO:0007669"/>
    <property type="project" value="UniProtKB-ARBA"/>
</dbReference>
<feature type="non-terminal residue" evidence="1">
    <location>
        <position position="1"/>
    </location>
</feature>
<accession>A0A2T2ZRV0</accession>
<name>A0A2T2ZRV0_9PEZI</name>
<dbReference type="SUPFAM" id="SSF48208">
    <property type="entry name" value="Six-hairpin glycosidases"/>
    <property type="match status" value="1"/>
</dbReference>
<dbReference type="OrthoDB" id="7771656at2759"/>
<keyword evidence="2" id="KW-1185">Reference proteome</keyword>
<dbReference type="PANTHER" id="PTHR31047">
    <property type="entry name" value="MEIOTICALLY UP-REGULATED GENE 157 PROTEIN"/>
    <property type="match status" value="1"/>
</dbReference>